<sequence length="105" mass="12799">MSWWRRLAFPVRRVWLTLATRVRPRKTGGGILKLRNDVQTCGYQDVQVMWEILRRSEMEIPKENKRSFWRIPIWSNKTSSCVSDKDHQHHQQQQQKQKLKQKQKQ</sequence>
<dbReference type="GeneID" id="120268763"/>
<protein>
    <submittedName>
        <fullName evidence="4">Uncharacterized protein LOC120268763</fullName>
    </submittedName>
</protein>
<keyword evidence="2" id="KW-0732">Signal</keyword>
<accession>A0AB40BWY0</accession>
<gene>
    <name evidence="4" type="primary">LOC120268763</name>
</gene>
<proteinExistence type="predicted"/>
<dbReference type="Proteomes" id="UP001515500">
    <property type="component" value="Chromosome 9"/>
</dbReference>
<feature type="region of interest" description="Disordered" evidence="1">
    <location>
        <begin position="79"/>
        <end position="105"/>
    </location>
</feature>
<dbReference type="RefSeq" id="XP_039131974.1">
    <property type="nucleotide sequence ID" value="XM_039276040.1"/>
</dbReference>
<organism evidence="3 4">
    <name type="scientific">Dioscorea cayennensis subsp. rotundata</name>
    <name type="common">White Guinea yam</name>
    <name type="synonym">Dioscorea rotundata</name>
    <dbReference type="NCBI Taxonomy" id="55577"/>
    <lineage>
        <taxon>Eukaryota</taxon>
        <taxon>Viridiplantae</taxon>
        <taxon>Streptophyta</taxon>
        <taxon>Embryophyta</taxon>
        <taxon>Tracheophyta</taxon>
        <taxon>Spermatophyta</taxon>
        <taxon>Magnoliopsida</taxon>
        <taxon>Liliopsida</taxon>
        <taxon>Dioscoreales</taxon>
        <taxon>Dioscoreaceae</taxon>
        <taxon>Dioscorea</taxon>
    </lineage>
</organism>
<evidence type="ECO:0000256" key="1">
    <source>
        <dbReference type="SAM" id="MobiDB-lite"/>
    </source>
</evidence>
<name>A0AB40BWY0_DIOCR</name>
<keyword evidence="3" id="KW-1185">Reference proteome</keyword>
<feature type="signal peptide" evidence="2">
    <location>
        <begin position="1"/>
        <end position="19"/>
    </location>
</feature>
<feature type="chain" id="PRO_5044229063" evidence="2">
    <location>
        <begin position="20"/>
        <end position="105"/>
    </location>
</feature>
<dbReference type="AlphaFoldDB" id="A0AB40BWY0"/>
<evidence type="ECO:0000313" key="3">
    <source>
        <dbReference type="Proteomes" id="UP001515500"/>
    </source>
</evidence>
<evidence type="ECO:0000256" key="2">
    <source>
        <dbReference type="SAM" id="SignalP"/>
    </source>
</evidence>
<reference evidence="4" key="1">
    <citation type="submission" date="2025-08" db="UniProtKB">
        <authorList>
            <consortium name="RefSeq"/>
        </authorList>
    </citation>
    <scope>IDENTIFICATION</scope>
</reference>
<dbReference type="PANTHER" id="PTHR33181">
    <property type="entry name" value="OS01G0778500 PROTEIN"/>
    <property type="match status" value="1"/>
</dbReference>
<dbReference type="PANTHER" id="PTHR33181:SF4">
    <property type="entry name" value="OVULE PROTEIN"/>
    <property type="match status" value="1"/>
</dbReference>
<evidence type="ECO:0000313" key="4">
    <source>
        <dbReference type="RefSeq" id="XP_039131974.1"/>
    </source>
</evidence>